<keyword evidence="2" id="KW-0812">Transmembrane</keyword>
<evidence type="ECO:0000313" key="10">
    <source>
        <dbReference type="RefSeq" id="XP_071936933.1"/>
    </source>
</evidence>
<keyword evidence="2" id="KW-0472">Membrane</keyword>
<dbReference type="RefSeq" id="XP_071936935.1">
    <property type="nucleotide sequence ID" value="XM_072080834.1"/>
</dbReference>
<dbReference type="RefSeq" id="XP_071936933.1">
    <property type="nucleotide sequence ID" value="XM_072080832.1"/>
</dbReference>
<reference evidence="4 5" key="1">
    <citation type="submission" date="2025-05" db="UniProtKB">
        <authorList>
            <consortium name="RefSeq"/>
        </authorList>
    </citation>
    <scope>IDENTIFICATION</scope>
    <source>
        <tissue evidence="4 5">Leaves</tissue>
    </source>
</reference>
<evidence type="ECO:0000313" key="8">
    <source>
        <dbReference type="RefSeq" id="XP_071936931.1"/>
    </source>
</evidence>
<feature type="transmembrane region" description="Helical" evidence="2">
    <location>
        <begin position="119"/>
        <end position="139"/>
    </location>
</feature>
<sequence>MKDQTKGFSGMWGKFRLAVNTTIDLAKQLPLWRGARPIPPELPTAQVEPGGAVSETEDPQPARLVEQQQPDDSHHDRAQIDNVMNMQWGLLVIGACFAAISVILQALQTRATLPVASTFPWFCMAFELAFLALLVSVYMRRHYHKASLVMEHVAIFFCAVALLLAIWMNLDPPFKQMSAALFFIGFTIIIILANRSLPDWV</sequence>
<protein>
    <submittedName>
        <fullName evidence="4 5">Uncharacterized protein</fullName>
    </submittedName>
</protein>
<evidence type="ECO:0000313" key="7">
    <source>
        <dbReference type="RefSeq" id="XP_071936930.1"/>
    </source>
</evidence>
<evidence type="ECO:0000313" key="4">
    <source>
        <dbReference type="RefSeq" id="XP_071936927.1"/>
    </source>
</evidence>
<dbReference type="GeneID" id="113732797"/>
<gene>
    <name evidence="4 5 6 7 8 9 10 11" type="primary">LOC113732797</name>
</gene>
<proteinExistence type="predicted"/>
<dbReference type="RefSeq" id="XP_071936927.1">
    <property type="nucleotide sequence ID" value="XM_072080826.1"/>
</dbReference>
<dbReference type="PANTHER" id="PTHR34741:SF1">
    <property type="entry name" value="PGG DOMAIN-CONTAINING PROTEIN"/>
    <property type="match status" value="1"/>
</dbReference>
<organism evidence="3 5">
    <name type="scientific">Coffea arabica</name>
    <name type="common">Arabian coffee</name>
    <dbReference type="NCBI Taxonomy" id="13443"/>
    <lineage>
        <taxon>Eukaryota</taxon>
        <taxon>Viridiplantae</taxon>
        <taxon>Streptophyta</taxon>
        <taxon>Embryophyta</taxon>
        <taxon>Tracheophyta</taxon>
        <taxon>Spermatophyta</taxon>
        <taxon>Magnoliopsida</taxon>
        <taxon>eudicotyledons</taxon>
        <taxon>Gunneridae</taxon>
        <taxon>Pentapetalae</taxon>
        <taxon>asterids</taxon>
        <taxon>lamiids</taxon>
        <taxon>Gentianales</taxon>
        <taxon>Rubiaceae</taxon>
        <taxon>Ixoroideae</taxon>
        <taxon>Gardenieae complex</taxon>
        <taxon>Bertiereae - Coffeeae clade</taxon>
        <taxon>Coffeeae</taxon>
        <taxon>Coffea</taxon>
    </lineage>
</organism>
<dbReference type="RefSeq" id="XP_071936932.1">
    <property type="nucleotide sequence ID" value="XM_072080831.1"/>
</dbReference>
<feature type="transmembrane region" description="Helical" evidence="2">
    <location>
        <begin position="174"/>
        <end position="193"/>
    </location>
</feature>
<feature type="transmembrane region" description="Helical" evidence="2">
    <location>
        <begin position="146"/>
        <end position="168"/>
    </location>
</feature>
<evidence type="ECO:0000313" key="9">
    <source>
        <dbReference type="RefSeq" id="XP_071936932.1"/>
    </source>
</evidence>
<name>A0ABM4WYS0_COFAR</name>
<dbReference type="Proteomes" id="UP001652660">
    <property type="component" value="Chromosome 2e"/>
</dbReference>
<evidence type="ECO:0000256" key="2">
    <source>
        <dbReference type="SAM" id="Phobius"/>
    </source>
</evidence>
<evidence type="ECO:0000313" key="5">
    <source>
        <dbReference type="RefSeq" id="XP_071936928.1"/>
    </source>
</evidence>
<dbReference type="RefSeq" id="XP_071936930.1">
    <property type="nucleotide sequence ID" value="XM_072080829.1"/>
</dbReference>
<feature type="transmembrane region" description="Helical" evidence="2">
    <location>
        <begin position="88"/>
        <end position="107"/>
    </location>
</feature>
<dbReference type="RefSeq" id="XP_071936931.1">
    <property type="nucleotide sequence ID" value="XM_072080830.1"/>
</dbReference>
<keyword evidence="3" id="KW-1185">Reference proteome</keyword>
<evidence type="ECO:0000313" key="6">
    <source>
        <dbReference type="RefSeq" id="XP_071936929.1"/>
    </source>
</evidence>
<evidence type="ECO:0000313" key="3">
    <source>
        <dbReference type="Proteomes" id="UP001652660"/>
    </source>
</evidence>
<evidence type="ECO:0000313" key="11">
    <source>
        <dbReference type="RefSeq" id="XP_071936935.1"/>
    </source>
</evidence>
<dbReference type="PANTHER" id="PTHR34741">
    <property type="entry name" value="IMAP FAMILY MEMBER 1, PUTATIVE-RELATED"/>
    <property type="match status" value="1"/>
</dbReference>
<dbReference type="RefSeq" id="XP_071936928.1">
    <property type="nucleotide sequence ID" value="XM_072080827.1"/>
</dbReference>
<evidence type="ECO:0000256" key="1">
    <source>
        <dbReference type="SAM" id="MobiDB-lite"/>
    </source>
</evidence>
<keyword evidence="2" id="KW-1133">Transmembrane helix</keyword>
<dbReference type="RefSeq" id="XP_071936929.1">
    <property type="nucleotide sequence ID" value="XM_072080828.1"/>
</dbReference>
<feature type="region of interest" description="Disordered" evidence="1">
    <location>
        <begin position="40"/>
        <end position="60"/>
    </location>
</feature>
<accession>A0ABM4WYS0</accession>